<keyword evidence="2" id="KW-1185">Reference proteome</keyword>
<protein>
    <submittedName>
        <fullName evidence="1">Uncharacterized protein</fullName>
    </submittedName>
</protein>
<evidence type="ECO:0000313" key="2">
    <source>
        <dbReference type="Proteomes" id="UP001341840"/>
    </source>
</evidence>
<proteinExistence type="predicted"/>
<accession>A0ABU6YQ69</accession>
<gene>
    <name evidence="1" type="ORF">PIB30_084492</name>
</gene>
<comment type="caution">
    <text evidence="1">The sequence shown here is derived from an EMBL/GenBank/DDBJ whole genome shotgun (WGS) entry which is preliminary data.</text>
</comment>
<sequence>MNDSREMLKTAELTPRHKKLAPGLPTPRRGCLALGHQFWCLDVTLGAFITQFWSATPVRWFWHLGVKTGRLASADGRLDAKASDPKTHGTKFDMKHALLIYVLMTEGAVNLPRIMRDILLVCPTKHPRHLLPFPVFIMRLANPMRCRSSPMTNFRLFGQ</sequence>
<evidence type="ECO:0000313" key="1">
    <source>
        <dbReference type="EMBL" id="MED6212552.1"/>
    </source>
</evidence>
<dbReference type="Proteomes" id="UP001341840">
    <property type="component" value="Unassembled WGS sequence"/>
</dbReference>
<reference evidence="1 2" key="1">
    <citation type="journal article" date="2023" name="Plants (Basel)">
        <title>Bridging the Gap: Combining Genomics and Transcriptomics Approaches to Understand Stylosanthes scabra, an Orphan Legume from the Brazilian Caatinga.</title>
        <authorList>
            <person name="Ferreira-Neto J.R.C."/>
            <person name="da Silva M.D."/>
            <person name="Binneck E."/>
            <person name="de Melo N.F."/>
            <person name="da Silva R.H."/>
            <person name="de Melo A.L.T.M."/>
            <person name="Pandolfi V."/>
            <person name="Bustamante F.O."/>
            <person name="Brasileiro-Vidal A.C."/>
            <person name="Benko-Iseppon A.M."/>
        </authorList>
    </citation>
    <scope>NUCLEOTIDE SEQUENCE [LARGE SCALE GENOMIC DNA]</scope>
    <source>
        <tissue evidence="1">Leaves</tissue>
    </source>
</reference>
<organism evidence="1 2">
    <name type="scientific">Stylosanthes scabra</name>
    <dbReference type="NCBI Taxonomy" id="79078"/>
    <lineage>
        <taxon>Eukaryota</taxon>
        <taxon>Viridiplantae</taxon>
        <taxon>Streptophyta</taxon>
        <taxon>Embryophyta</taxon>
        <taxon>Tracheophyta</taxon>
        <taxon>Spermatophyta</taxon>
        <taxon>Magnoliopsida</taxon>
        <taxon>eudicotyledons</taxon>
        <taxon>Gunneridae</taxon>
        <taxon>Pentapetalae</taxon>
        <taxon>rosids</taxon>
        <taxon>fabids</taxon>
        <taxon>Fabales</taxon>
        <taxon>Fabaceae</taxon>
        <taxon>Papilionoideae</taxon>
        <taxon>50 kb inversion clade</taxon>
        <taxon>dalbergioids sensu lato</taxon>
        <taxon>Dalbergieae</taxon>
        <taxon>Pterocarpus clade</taxon>
        <taxon>Stylosanthes</taxon>
    </lineage>
</organism>
<dbReference type="EMBL" id="JASCZI010243028">
    <property type="protein sequence ID" value="MED6212552.1"/>
    <property type="molecule type" value="Genomic_DNA"/>
</dbReference>
<name>A0ABU6YQ69_9FABA</name>